<comment type="caution">
    <text evidence="3">The sequence shown here is derived from an EMBL/GenBank/DDBJ whole genome shotgun (WGS) entry which is preliminary data.</text>
</comment>
<dbReference type="EMBL" id="JBICBT010000449">
    <property type="protein sequence ID" value="KAL3113382.1"/>
    <property type="molecule type" value="Genomic_DNA"/>
</dbReference>
<feature type="chain" id="PRO_5044839348" evidence="2">
    <location>
        <begin position="24"/>
        <end position="246"/>
    </location>
</feature>
<accession>A0ABD2LES3</accession>
<feature type="signal peptide" evidence="2">
    <location>
        <begin position="1"/>
        <end position="23"/>
    </location>
</feature>
<evidence type="ECO:0000256" key="1">
    <source>
        <dbReference type="SAM" id="MobiDB-lite"/>
    </source>
</evidence>
<keyword evidence="4" id="KW-1185">Reference proteome</keyword>
<keyword evidence="2" id="KW-0732">Signal</keyword>
<evidence type="ECO:0000313" key="4">
    <source>
        <dbReference type="Proteomes" id="UP001620626"/>
    </source>
</evidence>
<feature type="compositionally biased region" description="Polar residues" evidence="1">
    <location>
        <begin position="224"/>
        <end position="240"/>
    </location>
</feature>
<sequence>MSPNKFALLLLLLISFNISVANGCESPFSELKKFFETALSLVAEKAKEAVELVKCTFWNDACKKLCDEKLRPCHDQQKDCYSTCGNTKQKCDEACTKCSDREAPAECKDEFGEVCFLSGHQMAYKDRQEEACCKEVKRQCDGERDACYSVCGNKQEHCSSVHEKCFKKRDRVDCHGVGKLGQVTDMAQYVGMQTIACMQQKKTFKQIPSDELEKPENGQLEKSVGNNSSDVPPNATTTALTAVPMP</sequence>
<feature type="region of interest" description="Disordered" evidence="1">
    <location>
        <begin position="209"/>
        <end position="246"/>
    </location>
</feature>
<evidence type="ECO:0000256" key="2">
    <source>
        <dbReference type="SAM" id="SignalP"/>
    </source>
</evidence>
<organism evidence="3 4">
    <name type="scientific">Heterodera trifolii</name>
    <dbReference type="NCBI Taxonomy" id="157864"/>
    <lineage>
        <taxon>Eukaryota</taxon>
        <taxon>Metazoa</taxon>
        <taxon>Ecdysozoa</taxon>
        <taxon>Nematoda</taxon>
        <taxon>Chromadorea</taxon>
        <taxon>Rhabditida</taxon>
        <taxon>Tylenchina</taxon>
        <taxon>Tylenchomorpha</taxon>
        <taxon>Tylenchoidea</taxon>
        <taxon>Heteroderidae</taxon>
        <taxon>Heteroderinae</taxon>
        <taxon>Heterodera</taxon>
    </lineage>
</organism>
<name>A0ABD2LES3_9BILA</name>
<evidence type="ECO:0000313" key="3">
    <source>
        <dbReference type="EMBL" id="KAL3113382.1"/>
    </source>
</evidence>
<proteinExistence type="predicted"/>
<reference evidence="3 4" key="1">
    <citation type="submission" date="2024-10" db="EMBL/GenBank/DDBJ databases">
        <authorList>
            <person name="Kim D."/>
        </authorList>
    </citation>
    <scope>NUCLEOTIDE SEQUENCE [LARGE SCALE GENOMIC DNA]</scope>
    <source>
        <strain evidence="3">BH-2024</strain>
    </source>
</reference>
<protein>
    <submittedName>
        <fullName evidence="3">Uncharacterized protein</fullName>
    </submittedName>
</protein>
<gene>
    <name evidence="3" type="ORF">niasHT_012296</name>
</gene>
<dbReference type="Proteomes" id="UP001620626">
    <property type="component" value="Unassembled WGS sequence"/>
</dbReference>
<dbReference type="AlphaFoldDB" id="A0ABD2LES3"/>